<dbReference type="PANTHER" id="PTHR32015">
    <property type="entry name" value="FASTING INDUCED LIPASE"/>
    <property type="match status" value="1"/>
</dbReference>
<reference evidence="2 3" key="1">
    <citation type="submission" date="2016-10" db="EMBL/GenBank/DDBJ databases">
        <title>The Draft Genome Sequence of Actinokineospora bangkokensis 44EHWT reveals the biosynthetic pathway of antifungal compounds Thailandins with unusual extender unit butylmalonyl-CoA.</title>
        <authorList>
            <person name="Greule A."/>
            <person name="Intra B."/>
            <person name="Flemming S."/>
            <person name="Rommel M.G."/>
            <person name="Panbangred W."/>
            <person name="Bechthold A."/>
        </authorList>
    </citation>
    <scope>NUCLEOTIDE SEQUENCE [LARGE SCALE GENOMIC DNA]</scope>
    <source>
        <strain evidence="2 3">44EHW</strain>
    </source>
</reference>
<name>A0A1Q9LM72_9PSEU</name>
<dbReference type="AlphaFoldDB" id="A0A1Q9LM72"/>
<proteinExistence type="predicted"/>
<dbReference type="EMBL" id="MKQR01000013">
    <property type="protein sequence ID" value="OLR93094.1"/>
    <property type="molecule type" value="Genomic_DNA"/>
</dbReference>
<gene>
    <name evidence="2" type="ORF">BJP25_18530</name>
</gene>
<evidence type="ECO:0000313" key="2">
    <source>
        <dbReference type="EMBL" id="OLR93094.1"/>
    </source>
</evidence>
<dbReference type="InterPro" id="IPR002918">
    <property type="entry name" value="Lipase_EstA/Esterase_EstB"/>
</dbReference>
<feature type="signal peptide" evidence="1">
    <location>
        <begin position="1"/>
        <end position="38"/>
    </location>
</feature>
<protein>
    <submittedName>
        <fullName evidence="2">Triacylglycerol lipase</fullName>
    </submittedName>
</protein>
<dbReference type="SUPFAM" id="SSF53474">
    <property type="entry name" value="alpha/beta-Hydrolases"/>
    <property type="match status" value="1"/>
</dbReference>
<dbReference type="Gene3D" id="3.40.50.1820">
    <property type="entry name" value="alpha/beta hydrolase"/>
    <property type="match status" value="1"/>
</dbReference>
<dbReference type="GO" id="GO:0016298">
    <property type="term" value="F:lipase activity"/>
    <property type="evidence" value="ECO:0007669"/>
    <property type="project" value="TreeGrafter"/>
</dbReference>
<comment type="caution">
    <text evidence="2">The sequence shown here is derived from an EMBL/GenBank/DDBJ whole genome shotgun (WGS) entry which is preliminary data.</text>
</comment>
<evidence type="ECO:0000256" key="1">
    <source>
        <dbReference type="SAM" id="SignalP"/>
    </source>
</evidence>
<keyword evidence="1" id="KW-0732">Signal</keyword>
<evidence type="ECO:0000313" key="3">
    <source>
        <dbReference type="Proteomes" id="UP000186040"/>
    </source>
</evidence>
<feature type="chain" id="PRO_5011960526" evidence="1">
    <location>
        <begin position="39"/>
        <end position="322"/>
    </location>
</feature>
<dbReference type="PANTHER" id="PTHR32015:SF1">
    <property type="entry name" value="LIPASE"/>
    <property type="match status" value="1"/>
</dbReference>
<dbReference type="STRING" id="1193682.BJP25_18530"/>
<dbReference type="InterPro" id="IPR029058">
    <property type="entry name" value="AB_hydrolase_fold"/>
</dbReference>
<sequence length="322" mass="33677">MRHQPPSPERSPVRIRLACLTAAVSVAAALLLPATAEAQPTQPLTPGFAVTFLHSQLVPEASPAGANDWSCEPTVAHPRPVVLVHGTYENRFNDFGRMAPALVRAGFCVFALNYGDAEDNLAAVPEAIKGTGDIRYSAKELAVFVDRVLERTGAEEVDVVGHSQGGLMPRQYLKAEGGADKVANLVTLGATHHGTSLIGIASLVDALGLLGFTPPAIGVAAQQQVVGSEFLQELNSGGDTVPGVAYTVIATVFDEVTTPYKSTYLSAGPGATVRNVTLQDGCAIDLSDHLSMTYSPRAIGIVRKALDPAAPQPPCELNAPLL</sequence>
<dbReference type="Proteomes" id="UP000186040">
    <property type="component" value="Unassembled WGS sequence"/>
</dbReference>
<accession>A0A1Q9LM72</accession>
<dbReference type="GO" id="GO:0016042">
    <property type="term" value="P:lipid catabolic process"/>
    <property type="evidence" value="ECO:0007669"/>
    <property type="project" value="InterPro"/>
</dbReference>
<dbReference type="Pfam" id="PF01674">
    <property type="entry name" value="Lipase_2"/>
    <property type="match status" value="1"/>
</dbReference>
<keyword evidence="3" id="KW-1185">Reference proteome</keyword>
<organism evidence="2 3">
    <name type="scientific">Actinokineospora bangkokensis</name>
    <dbReference type="NCBI Taxonomy" id="1193682"/>
    <lineage>
        <taxon>Bacteria</taxon>
        <taxon>Bacillati</taxon>
        <taxon>Actinomycetota</taxon>
        <taxon>Actinomycetes</taxon>
        <taxon>Pseudonocardiales</taxon>
        <taxon>Pseudonocardiaceae</taxon>
        <taxon>Actinokineospora</taxon>
    </lineage>
</organism>